<gene>
    <name evidence="7" type="ORF">G3446_26300</name>
</gene>
<dbReference type="Gene3D" id="2.60.40.10">
    <property type="entry name" value="Immunoglobulins"/>
    <property type="match status" value="2"/>
</dbReference>
<accession>A0A6M0K6A4</accession>
<dbReference type="InterPro" id="IPR018357">
    <property type="entry name" value="Hexapep_transf_CS"/>
</dbReference>
<dbReference type="Proteomes" id="UP000483379">
    <property type="component" value="Unassembled WGS sequence"/>
</dbReference>
<dbReference type="PANTHER" id="PTHR46182:SF2">
    <property type="entry name" value="FI19480P1"/>
    <property type="match status" value="1"/>
</dbReference>
<evidence type="ECO:0000313" key="8">
    <source>
        <dbReference type="Proteomes" id="UP000483379"/>
    </source>
</evidence>
<dbReference type="InterPro" id="IPR003367">
    <property type="entry name" value="Thrombospondin_3-like_rpt"/>
</dbReference>
<dbReference type="EMBL" id="JAAIJQ010000207">
    <property type="protein sequence ID" value="NEV65298.1"/>
    <property type="molecule type" value="Genomic_DNA"/>
</dbReference>
<evidence type="ECO:0000256" key="3">
    <source>
        <dbReference type="ARBA" id="ARBA00022737"/>
    </source>
</evidence>
<dbReference type="Gene3D" id="2.160.10.10">
    <property type="entry name" value="Hexapeptide repeat proteins"/>
    <property type="match status" value="2"/>
</dbReference>
<dbReference type="RefSeq" id="WP_164456616.1">
    <property type="nucleotide sequence ID" value="NZ_JAAIJQ010000207.1"/>
</dbReference>
<dbReference type="Pfam" id="PF22352">
    <property type="entry name" value="K319L-like_PKD"/>
    <property type="match status" value="2"/>
</dbReference>
<dbReference type="SMART" id="SM00089">
    <property type="entry name" value="PKD"/>
    <property type="match status" value="2"/>
</dbReference>
<evidence type="ECO:0000256" key="2">
    <source>
        <dbReference type="ARBA" id="ARBA00022729"/>
    </source>
</evidence>
<dbReference type="InterPro" id="IPR028974">
    <property type="entry name" value="TSP_type-3_rpt"/>
</dbReference>
<feature type="domain" description="PKD/Chitinase" evidence="6">
    <location>
        <begin position="8"/>
        <end position="98"/>
    </location>
</feature>
<feature type="region of interest" description="Disordered" evidence="5">
    <location>
        <begin position="194"/>
        <end position="222"/>
    </location>
</feature>
<protein>
    <recommendedName>
        <fullName evidence="6">PKD/Chitinase domain-containing protein</fullName>
    </recommendedName>
</protein>
<dbReference type="InterPro" id="IPR011004">
    <property type="entry name" value="Trimer_LpxA-like_sf"/>
</dbReference>
<dbReference type="SUPFAM" id="SSF49299">
    <property type="entry name" value="PKD domain"/>
    <property type="match status" value="2"/>
</dbReference>
<dbReference type="GO" id="GO:0016740">
    <property type="term" value="F:transferase activity"/>
    <property type="evidence" value="ECO:0007669"/>
    <property type="project" value="UniProtKB-KW"/>
</dbReference>
<dbReference type="InterPro" id="IPR013783">
    <property type="entry name" value="Ig-like_fold"/>
</dbReference>
<evidence type="ECO:0000256" key="1">
    <source>
        <dbReference type="ARBA" id="ARBA00022679"/>
    </source>
</evidence>
<feature type="region of interest" description="Disordered" evidence="5">
    <location>
        <begin position="1"/>
        <end position="31"/>
    </location>
</feature>
<dbReference type="SUPFAM" id="SSF103647">
    <property type="entry name" value="TSP type-3 repeat"/>
    <property type="match status" value="1"/>
</dbReference>
<dbReference type="Pfam" id="PF02412">
    <property type="entry name" value="TSP_3"/>
    <property type="match status" value="1"/>
</dbReference>
<sequence>MQKNQRPQADAGADQSVDGGAPVTIDGLASSDPDGTLSAYAWVQSAGPTVVLQEADQAQARFTAPTVASAANLEFRLTVTDNDGERASDSVSVAVTPTQPNTPPVAIAGPDQSAVAGATVSLDASASHDAEGPVTYAWQQTSGPSFAWQGATDAATVSFTTPTTGADYAVIIGLTVTDTQGLSASDAVVVQVQDPNSDADGDGVPDDRDNCPSVPNPGQEQTGYNLGRGLGDACVDPNVKIPASVDLGTGVTIAKGVKLGDQVTIGDNTRLEQGATIKDGATLGADVSVGEKATVKDGASVGDGSTLGRKATIKAGARLGAQVSVGEKTSIGEDALIGDRCAIGDDSTLKQQVVLGMDVIVGRNTQIKAAAQVGDRASIGEAVTIRAGVVVPADAVIPDGTVVK</sequence>
<dbReference type="Pfam" id="PF25087">
    <property type="entry name" value="GMPPB_C"/>
    <property type="match status" value="1"/>
</dbReference>
<evidence type="ECO:0000256" key="5">
    <source>
        <dbReference type="SAM" id="MobiDB-lite"/>
    </source>
</evidence>
<evidence type="ECO:0000256" key="4">
    <source>
        <dbReference type="ARBA" id="ARBA00023315"/>
    </source>
</evidence>
<feature type="domain" description="PKD/Chitinase" evidence="6">
    <location>
        <begin position="105"/>
        <end position="195"/>
    </location>
</feature>
<dbReference type="InterPro" id="IPR056729">
    <property type="entry name" value="GMPPB_C"/>
</dbReference>
<dbReference type="GO" id="GO:0005509">
    <property type="term" value="F:calcium ion binding"/>
    <property type="evidence" value="ECO:0007669"/>
    <property type="project" value="InterPro"/>
</dbReference>
<dbReference type="PANTHER" id="PTHR46182">
    <property type="entry name" value="FI19480P1"/>
    <property type="match status" value="1"/>
</dbReference>
<evidence type="ECO:0000259" key="6">
    <source>
        <dbReference type="SMART" id="SM00089"/>
    </source>
</evidence>
<dbReference type="PROSITE" id="PS00101">
    <property type="entry name" value="HEXAPEP_TRANSFERASES"/>
    <property type="match status" value="1"/>
</dbReference>
<keyword evidence="3" id="KW-0677">Repeat</keyword>
<keyword evidence="1" id="KW-0808">Transferase</keyword>
<evidence type="ECO:0000313" key="7">
    <source>
        <dbReference type="EMBL" id="NEV65298.1"/>
    </source>
</evidence>
<dbReference type="InterPro" id="IPR035986">
    <property type="entry name" value="PKD_dom_sf"/>
</dbReference>
<comment type="caution">
    <text evidence="7">The sequence shown here is derived from an EMBL/GenBank/DDBJ whole genome shotgun (WGS) entry which is preliminary data.</text>
</comment>
<proteinExistence type="predicted"/>
<dbReference type="SUPFAM" id="SSF51161">
    <property type="entry name" value="Trimeric LpxA-like enzymes"/>
    <property type="match status" value="1"/>
</dbReference>
<dbReference type="InterPro" id="IPR029865">
    <property type="entry name" value="KIAA0319-like"/>
</dbReference>
<keyword evidence="2" id="KW-0732">Signal</keyword>
<dbReference type="GO" id="GO:0007155">
    <property type="term" value="P:cell adhesion"/>
    <property type="evidence" value="ECO:0007669"/>
    <property type="project" value="InterPro"/>
</dbReference>
<dbReference type="GO" id="GO:0016020">
    <property type="term" value="C:membrane"/>
    <property type="evidence" value="ECO:0007669"/>
    <property type="project" value="TreeGrafter"/>
</dbReference>
<dbReference type="GO" id="GO:0031410">
    <property type="term" value="C:cytoplasmic vesicle"/>
    <property type="evidence" value="ECO:0007669"/>
    <property type="project" value="TreeGrafter"/>
</dbReference>
<dbReference type="InterPro" id="IPR022409">
    <property type="entry name" value="PKD/Chitinase_dom"/>
</dbReference>
<reference evidence="7 8" key="1">
    <citation type="submission" date="2020-02" db="EMBL/GenBank/DDBJ databases">
        <title>Genome sequences of Thiorhodococcus mannitoliphagus and Thiorhodococcus minor, purple sulfur photosynthetic bacteria in the gammaproteobacterial family, Chromatiaceae.</title>
        <authorList>
            <person name="Aviles F.A."/>
            <person name="Meyer T.E."/>
            <person name="Kyndt J.A."/>
        </authorList>
    </citation>
    <scope>NUCLEOTIDE SEQUENCE [LARGE SCALE GENOMIC DNA]</scope>
    <source>
        <strain evidence="7 8">DSM 11518</strain>
    </source>
</reference>
<organism evidence="7 8">
    <name type="scientific">Thiorhodococcus minor</name>
    <dbReference type="NCBI Taxonomy" id="57489"/>
    <lineage>
        <taxon>Bacteria</taxon>
        <taxon>Pseudomonadati</taxon>
        <taxon>Pseudomonadota</taxon>
        <taxon>Gammaproteobacteria</taxon>
        <taxon>Chromatiales</taxon>
        <taxon>Chromatiaceae</taxon>
        <taxon>Thiorhodococcus</taxon>
    </lineage>
</organism>
<keyword evidence="4" id="KW-0012">Acyltransferase</keyword>
<dbReference type="AlphaFoldDB" id="A0A6M0K6A4"/>
<name>A0A6M0K6A4_9GAMM</name>
<keyword evidence="8" id="KW-1185">Reference proteome</keyword>